<feature type="region of interest" description="Disordered" evidence="1">
    <location>
        <begin position="347"/>
        <end position="474"/>
    </location>
</feature>
<dbReference type="PANTHER" id="PTHR37984">
    <property type="entry name" value="PROTEIN CBG26694"/>
    <property type="match status" value="1"/>
</dbReference>
<feature type="compositionally biased region" description="Low complexity" evidence="1">
    <location>
        <begin position="461"/>
        <end position="474"/>
    </location>
</feature>
<feature type="compositionally biased region" description="Gly residues" evidence="1">
    <location>
        <begin position="64"/>
        <end position="77"/>
    </location>
</feature>
<evidence type="ECO:0000256" key="1">
    <source>
        <dbReference type="SAM" id="MobiDB-lite"/>
    </source>
</evidence>
<feature type="compositionally biased region" description="Polar residues" evidence="1">
    <location>
        <begin position="406"/>
        <end position="421"/>
    </location>
</feature>
<name>A0A1U7XS97_NICSY</name>
<keyword evidence="3" id="KW-1185">Reference proteome</keyword>
<protein>
    <submittedName>
        <fullName evidence="4">Uncharacterized protein LOC104237350</fullName>
    </submittedName>
</protein>
<proteinExistence type="predicted"/>
<feature type="compositionally biased region" description="Polar residues" evidence="1">
    <location>
        <begin position="387"/>
        <end position="397"/>
    </location>
</feature>
<feature type="domain" description="Retrotransposon gag" evidence="2">
    <location>
        <begin position="218"/>
        <end position="314"/>
    </location>
</feature>
<dbReference type="RefSeq" id="XP_009789789.1">
    <property type="nucleotide sequence ID" value="XM_009791487.1"/>
</dbReference>
<feature type="compositionally biased region" description="Basic and acidic residues" evidence="1">
    <location>
        <begin position="347"/>
        <end position="356"/>
    </location>
</feature>
<evidence type="ECO:0000313" key="4">
    <source>
        <dbReference type="RefSeq" id="XP_009789789.1"/>
    </source>
</evidence>
<dbReference type="InterPro" id="IPR005162">
    <property type="entry name" value="Retrotrans_gag_dom"/>
</dbReference>
<organism evidence="3 4">
    <name type="scientific">Nicotiana sylvestris</name>
    <name type="common">Wood tobacco</name>
    <name type="synonym">South American tobacco</name>
    <dbReference type="NCBI Taxonomy" id="4096"/>
    <lineage>
        <taxon>Eukaryota</taxon>
        <taxon>Viridiplantae</taxon>
        <taxon>Streptophyta</taxon>
        <taxon>Embryophyta</taxon>
        <taxon>Tracheophyta</taxon>
        <taxon>Spermatophyta</taxon>
        <taxon>Magnoliopsida</taxon>
        <taxon>eudicotyledons</taxon>
        <taxon>Gunneridae</taxon>
        <taxon>Pentapetalae</taxon>
        <taxon>asterids</taxon>
        <taxon>lamiids</taxon>
        <taxon>Solanales</taxon>
        <taxon>Solanaceae</taxon>
        <taxon>Nicotianoideae</taxon>
        <taxon>Nicotianeae</taxon>
        <taxon>Nicotiana</taxon>
    </lineage>
</organism>
<dbReference type="Pfam" id="PF08284">
    <property type="entry name" value="RVP_2"/>
    <property type="match status" value="1"/>
</dbReference>
<evidence type="ECO:0000259" key="2">
    <source>
        <dbReference type="Pfam" id="PF03732"/>
    </source>
</evidence>
<feature type="compositionally biased region" description="Low complexity" evidence="1">
    <location>
        <begin position="377"/>
        <end position="386"/>
    </location>
</feature>
<dbReference type="Pfam" id="PF03732">
    <property type="entry name" value="Retrotrans_gag"/>
    <property type="match status" value="1"/>
</dbReference>
<dbReference type="InterPro" id="IPR043502">
    <property type="entry name" value="DNA/RNA_pol_sf"/>
</dbReference>
<accession>A0A1U7XS97</accession>
<dbReference type="Proteomes" id="UP000189701">
    <property type="component" value="Unplaced"/>
</dbReference>
<reference evidence="4" key="2">
    <citation type="submission" date="2025-08" db="UniProtKB">
        <authorList>
            <consortium name="RefSeq"/>
        </authorList>
    </citation>
    <scope>IDENTIFICATION</scope>
    <source>
        <tissue evidence="4">Leaf</tissue>
    </source>
</reference>
<dbReference type="SUPFAM" id="SSF56672">
    <property type="entry name" value="DNA/RNA polymerases"/>
    <property type="match status" value="2"/>
</dbReference>
<feature type="region of interest" description="Disordered" evidence="1">
    <location>
        <begin position="58"/>
        <end position="83"/>
    </location>
</feature>
<dbReference type="AlphaFoldDB" id="A0A1U7XS97"/>
<gene>
    <name evidence="4" type="primary">LOC104237350</name>
</gene>
<dbReference type="InterPro" id="IPR050951">
    <property type="entry name" value="Retrovirus_Pol_polyprotein"/>
</dbReference>
<evidence type="ECO:0000313" key="3">
    <source>
        <dbReference type="Proteomes" id="UP000189701"/>
    </source>
</evidence>
<reference evidence="3" key="1">
    <citation type="journal article" date="2013" name="Genome Biol.">
        <title>Reference genomes and transcriptomes of Nicotiana sylvestris and Nicotiana tomentosiformis.</title>
        <authorList>
            <person name="Sierro N."/>
            <person name="Battey J.N."/>
            <person name="Ouadi S."/>
            <person name="Bovet L."/>
            <person name="Goepfert S."/>
            <person name="Bakaher N."/>
            <person name="Peitsch M.C."/>
            <person name="Ivanov N.V."/>
        </authorList>
    </citation>
    <scope>NUCLEOTIDE SEQUENCE [LARGE SCALE GENOMIC DNA]</scope>
</reference>
<dbReference type="PANTHER" id="PTHR37984:SF5">
    <property type="entry name" value="PROTEIN NYNRIN-LIKE"/>
    <property type="match status" value="1"/>
</dbReference>
<feature type="compositionally biased region" description="Polar residues" evidence="1">
    <location>
        <begin position="428"/>
        <end position="447"/>
    </location>
</feature>
<sequence length="760" mass="84363">MIYVRRPRQEGLSVVVLVKIEEQEIMDNNNNRVLRQGHTCLHSLHTNHITDKIARTRTPSSVGRGAGHGATRGGGQVGVHQTRRQTTLQPQIGNMGQTQAVMPDQVQGQRVQNAPPPVPTVVPIVALPADAMARLLNVLEALVPTQGISSAPQATLQTQAPTQTQPFGNKEVSLHEFLKLKSPKFIGSDNSADPQSFLDGTLKALRALGCSSERAMELASYKLEDMANTWYETVLLGRPAGAPPLTWDEFTKLFKNHFLPDSLMQQYARDFERLVQTPDMDVSTYNTKFCKLAIYAPHLVPTEEARVQRFVDGLVGHLYTAVAPQMKTLSYSDVVDLARKIENKGCEERATSDLCKKPKTGGAFSGGFSENRRAENQGQQQQQGSQIRTHMYSQSTYRPPYRQGNRGPSSSGHHNSGQIYATTPPPRNFNQASIQSAAPTQTTHNTSGATGTRDRGRGAGDRANVNQGQGNAGRGQARVFAFTRQDAQALNSVVTSILSICSFDALALIDPGSTHSYVSSYFALRFSRQLELLNDPFLVATPVGESLLAEYVYRACQIRVEGRDTLANLIAQRLLKKGCLGLLAIVNDTRKETVSIENVPVVREFSDVFLEDLPGLPPIREIDFRIDLLPDTQPISIPPYRMAPVELRELKQHQEEHENHLKTVLQTLREHRLYAKFSKCEFWLDSVSFLGHVVSKDGIMVDPKKTKAVQKWPRPTSPTEIRSFLGLAGYYRRFVQDFSRISSPLTKLTQKCKVSVDRGM</sequence>
<dbReference type="eggNOG" id="KOG0017">
    <property type="taxonomic scope" value="Eukaryota"/>
</dbReference>
<dbReference type="InterPro" id="IPR043128">
    <property type="entry name" value="Rev_trsase/Diguanyl_cyclase"/>
</dbReference>
<dbReference type="CDD" id="cd00303">
    <property type="entry name" value="retropepsin_like"/>
    <property type="match status" value="1"/>
</dbReference>
<dbReference type="Gene3D" id="3.30.70.270">
    <property type="match status" value="2"/>
</dbReference>